<protein>
    <recommendedName>
        <fullName evidence="3">HECT-type E3 ubiquitin transferase</fullName>
        <ecNumber evidence="3">2.3.2.26</ecNumber>
    </recommendedName>
</protein>
<dbReference type="CDD" id="cd00078">
    <property type="entry name" value="HECTc"/>
    <property type="match status" value="1"/>
</dbReference>
<dbReference type="InterPro" id="IPR000569">
    <property type="entry name" value="HECT_dom"/>
</dbReference>
<evidence type="ECO:0000256" key="7">
    <source>
        <dbReference type="SAM" id="MobiDB-lite"/>
    </source>
</evidence>
<reference evidence="11 12" key="1">
    <citation type="submission" date="2018-01" db="EMBL/GenBank/DDBJ databases">
        <title>Draft genome of the strawberry crown rot pathogen Phytophthora cactorum.</title>
        <authorList>
            <person name="Armitage A.D."/>
            <person name="Lysoe E."/>
            <person name="Nellist C.F."/>
            <person name="Harrison R.J."/>
            <person name="Brurberg M.B."/>
        </authorList>
    </citation>
    <scope>NUCLEOTIDE SEQUENCE [LARGE SCALE GENOMIC DNA]</scope>
    <source>
        <strain evidence="11 12">10300</strain>
    </source>
</reference>
<evidence type="ECO:0000259" key="9">
    <source>
        <dbReference type="PROSITE" id="PS50237"/>
    </source>
</evidence>
<name>A0A329S6G2_9STRA</name>
<feature type="compositionally biased region" description="Polar residues" evidence="7">
    <location>
        <begin position="250"/>
        <end position="260"/>
    </location>
</feature>
<dbReference type="GO" id="GO:0006511">
    <property type="term" value="P:ubiquitin-dependent protein catabolic process"/>
    <property type="evidence" value="ECO:0007669"/>
    <property type="project" value="TreeGrafter"/>
</dbReference>
<evidence type="ECO:0000256" key="1">
    <source>
        <dbReference type="ARBA" id="ARBA00000885"/>
    </source>
</evidence>
<keyword evidence="4" id="KW-0808">Transferase</keyword>
<feature type="compositionally biased region" description="Polar residues" evidence="7">
    <location>
        <begin position="204"/>
        <end position="215"/>
    </location>
</feature>
<proteinExistence type="predicted"/>
<dbReference type="VEuPathDB" id="FungiDB:PC110_g12375"/>
<dbReference type="Proteomes" id="UP000688947">
    <property type="component" value="Unassembled WGS sequence"/>
</dbReference>
<dbReference type="Gene3D" id="3.90.1750.10">
    <property type="entry name" value="Hect, E3 ligase catalytic domains"/>
    <property type="match status" value="1"/>
</dbReference>
<dbReference type="EMBL" id="JAENGZ010000348">
    <property type="protein sequence ID" value="KAG6961470.1"/>
    <property type="molecule type" value="Genomic_DNA"/>
</dbReference>
<dbReference type="PANTHER" id="PTHR11254">
    <property type="entry name" value="HECT DOMAIN UBIQUITIN-PROTEIN LIGASE"/>
    <property type="match status" value="1"/>
</dbReference>
<dbReference type="PANTHER" id="PTHR11254:SF440">
    <property type="entry name" value="E3 UBIQUITIN-PROTEIN LIGASE NEDD-4"/>
    <property type="match status" value="1"/>
</dbReference>
<comment type="caution">
    <text evidence="11">The sequence shown here is derived from an EMBL/GenBank/DDBJ whole genome shotgun (WGS) entry which is preliminary data.</text>
</comment>
<comment type="pathway">
    <text evidence="2">Protein modification; protein ubiquitination.</text>
</comment>
<dbReference type="EC" id="2.3.2.26" evidence="3"/>
<dbReference type="Gene3D" id="3.30.2160.10">
    <property type="entry name" value="Hect, E3 ligase catalytic domain"/>
    <property type="match status" value="1"/>
</dbReference>
<feature type="compositionally biased region" description="Polar residues" evidence="7">
    <location>
        <begin position="224"/>
        <end position="236"/>
    </location>
</feature>
<evidence type="ECO:0000256" key="6">
    <source>
        <dbReference type="PROSITE-ProRule" id="PRU00104"/>
    </source>
</evidence>
<keyword evidence="8" id="KW-0812">Transmembrane</keyword>
<evidence type="ECO:0000256" key="3">
    <source>
        <dbReference type="ARBA" id="ARBA00012485"/>
    </source>
</evidence>
<sequence length="716" mass="81211">MSVGGTIAVACALALFLVMCFGWLARRSFKKFEREAELNAPLIDSEDKRLDAALRDAEEGYNACAVCEFENFKRFRFCAICGELMRKGDDEGDGEGDAEKKKPSLKFSLLSRFRRDSHVQLAAPASASTLTNQVTRRCTRAQRRKEWTRKMDVEGRMYWFRDSRFVKTDALPAAFVAKFEPASTAAIMVDKFFWSQLLPSIQDSGRLPRSTTESQEQPKEDMITSGTHSSNHADNASSTPSTPEPEPELDNQTPQRSTFGSLERRMASLKKSVQKMELVLVPASDAALDASKLPLTISVGPKLTTSYAAQCDAPERIEMPKSVTEAMAFANQDFPSKYAQFVKTASSLLVPAEREHLRLNVERAKVFKDSMEPLVVIPLRNLHSVMRINFVDESGIDAGGLQREWFVMLNEALVDPAHRLFVCTNKKEQTYSLRPCWNVDDLPRQLLYLLAAGRLLGRALVEGSMLCFHLAPPLLKLILGYPLSFSDLEDFDPEVYTNLRWLLENENVDSLGLDFTMTVKDGDTYRTIELVPGGKGIAISDSNKREYVERKWQYLLVESIAPQLQVFLRGLYEIIPRELLLLFDPEEFDFLLCGSEEIDVDDWERNTKYSEGLHHHRVLKWFWEFVREMPNEYRRRLLQFATGSSRVPLGGFSALTSYDGRLCPFTLKVVQLVGDGFIHSHACFNRLDLPLHVAREELKAVLYAMLETEAYGFSTD</sequence>
<dbReference type="STRING" id="29920.A0A329S6G2"/>
<evidence type="ECO:0000256" key="8">
    <source>
        <dbReference type="SAM" id="Phobius"/>
    </source>
</evidence>
<evidence type="ECO:0000313" key="12">
    <source>
        <dbReference type="Proteomes" id="UP000251314"/>
    </source>
</evidence>
<dbReference type="SMART" id="SM00119">
    <property type="entry name" value="HECTc"/>
    <property type="match status" value="1"/>
</dbReference>
<feature type="region of interest" description="Disordered" evidence="7">
    <location>
        <begin position="204"/>
        <end position="260"/>
    </location>
</feature>
<keyword evidence="5 6" id="KW-0833">Ubl conjugation pathway</keyword>
<reference evidence="10" key="2">
    <citation type="submission" date="2021-01" db="EMBL/GenBank/DDBJ databases">
        <title>Phytophthora aleatoria, a newly-described species from Pinus radiata is distinct from Phytophthora cactorum isolates based on comparative genomics.</title>
        <authorList>
            <person name="Mcdougal R."/>
            <person name="Panda P."/>
            <person name="Williams N."/>
            <person name="Studholme D.J."/>
        </authorList>
    </citation>
    <scope>NUCLEOTIDE SEQUENCE</scope>
    <source>
        <strain evidence="10">NZFS 3830</strain>
    </source>
</reference>
<dbReference type="PROSITE" id="PS50237">
    <property type="entry name" value="HECT"/>
    <property type="match status" value="1"/>
</dbReference>
<feature type="active site" description="Glycyl thioester intermediate" evidence="6">
    <location>
        <position position="683"/>
    </location>
</feature>
<dbReference type="Gene3D" id="3.30.2410.10">
    <property type="entry name" value="Hect, E3 ligase catalytic domain"/>
    <property type="match status" value="1"/>
</dbReference>
<organism evidence="11 12">
    <name type="scientific">Phytophthora cactorum</name>
    <dbReference type="NCBI Taxonomy" id="29920"/>
    <lineage>
        <taxon>Eukaryota</taxon>
        <taxon>Sar</taxon>
        <taxon>Stramenopiles</taxon>
        <taxon>Oomycota</taxon>
        <taxon>Peronosporomycetes</taxon>
        <taxon>Peronosporales</taxon>
        <taxon>Peronosporaceae</taxon>
        <taxon>Phytophthora</taxon>
    </lineage>
</organism>
<dbReference type="GO" id="GO:0061630">
    <property type="term" value="F:ubiquitin protein ligase activity"/>
    <property type="evidence" value="ECO:0007669"/>
    <property type="project" value="UniProtKB-EC"/>
</dbReference>
<dbReference type="InterPro" id="IPR035983">
    <property type="entry name" value="Hect_E3_ubiquitin_ligase"/>
</dbReference>
<feature type="domain" description="HECT" evidence="9">
    <location>
        <begin position="379"/>
        <end position="716"/>
    </location>
</feature>
<dbReference type="EMBL" id="MJFZ01000330">
    <property type="protein sequence ID" value="RAW31268.1"/>
    <property type="molecule type" value="Genomic_DNA"/>
</dbReference>
<dbReference type="Pfam" id="PF00632">
    <property type="entry name" value="HECT"/>
    <property type="match status" value="1"/>
</dbReference>
<evidence type="ECO:0000256" key="2">
    <source>
        <dbReference type="ARBA" id="ARBA00004906"/>
    </source>
</evidence>
<dbReference type="SUPFAM" id="SSF56204">
    <property type="entry name" value="Hect, E3 ligase catalytic domain"/>
    <property type="match status" value="1"/>
</dbReference>
<feature type="transmembrane region" description="Helical" evidence="8">
    <location>
        <begin position="6"/>
        <end position="25"/>
    </location>
</feature>
<dbReference type="InterPro" id="IPR050409">
    <property type="entry name" value="E3_ubiq-protein_ligase"/>
</dbReference>
<keyword evidence="8" id="KW-1133">Transmembrane helix</keyword>
<accession>A0A329S6G2</accession>
<evidence type="ECO:0000256" key="4">
    <source>
        <dbReference type="ARBA" id="ARBA00022679"/>
    </source>
</evidence>
<comment type="catalytic activity">
    <reaction evidence="1">
        <text>S-ubiquitinyl-[E2 ubiquitin-conjugating enzyme]-L-cysteine + [acceptor protein]-L-lysine = [E2 ubiquitin-conjugating enzyme]-L-cysteine + N(6)-ubiquitinyl-[acceptor protein]-L-lysine.</text>
        <dbReference type="EC" id="2.3.2.26"/>
    </reaction>
</comment>
<gene>
    <name evidence="10" type="ORF">JG687_00007697</name>
    <name evidence="11" type="ORF">PC110_g12375</name>
</gene>
<dbReference type="GO" id="GO:0016567">
    <property type="term" value="P:protein ubiquitination"/>
    <property type="evidence" value="ECO:0007669"/>
    <property type="project" value="TreeGrafter"/>
</dbReference>
<dbReference type="FunFam" id="3.30.2410.10:FF:000009">
    <property type="entry name" value="Probable E3 ubiquitin-protein ligase HECTD2"/>
    <property type="match status" value="1"/>
</dbReference>
<evidence type="ECO:0000313" key="10">
    <source>
        <dbReference type="EMBL" id="KAG6961470.1"/>
    </source>
</evidence>
<keyword evidence="8" id="KW-0472">Membrane</keyword>
<keyword evidence="12" id="KW-1185">Reference proteome</keyword>
<evidence type="ECO:0000313" key="11">
    <source>
        <dbReference type="EMBL" id="RAW31268.1"/>
    </source>
</evidence>
<dbReference type="GO" id="GO:0005737">
    <property type="term" value="C:cytoplasm"/>
    <property type="evidence" value="ECO:0007669"/>
    <property type="project" value="TreeGrafter"/>
</dbReference>
<dbReference type="AlphaFoldDB" id="A0A329S6G2"/>
<dbReference type="OrthoDB" id="8068875at2759"/>
<evidence type="ECO:0000256" key="5">
    <source>
        <dbReference type="ARBA" id="ARBA00022786"/>
    </source>
</evidence>
<dbReference type="Proteomes" id="UP000251314">
    <property type="component" value="Unassembled WGS sequence"/>
</dbReference>